<evidence type="ECO:0000313" key="2">
    <source>
        <dbReference type="EMBL" id="KAK1725984.1"/>
    </source>
</evidence>
<accession>A0AAD8XFK6</accession>
<keyword evidence="3" id="KW-1185">Reference proteome</keyword>
<dbReference type="Proteomes" id="UP001244207">
    <property type="component" value="Unassembled WGS sequence"/>
</dbReference>
<organism evidence="2 3">
    <name type="scientific">Glomerella acutata</name>
    <name type="common">Colletotrichum acutatum</name>
    <dbReference type="NCBI Taxonomy" id="27357"/>
    <lineage>
        <taxon>Eukaryota</taxon>
        <taxon>Fungi</taxon>
        <taxon>Dikarya</taxon>
        <taxon>Ascomycota</taxon>
        <taxon>Pezizomycotina</taxon>
        <taxon>Sordariomycetes</taxon>
        <taxon>Hypocreomycetidae</taxon>
        <taxon>Glomerellales</taxon>
        <taxon>Glomerellaceae</taxon>
        <taxon>Colletotrichum</taxon>
        <taxon>Colletotrichum acutatum species complex</taxon>
    </lineage>
</organism>
<evidence type="ECO:0000313" key="3">
    <source>
        <dbReference type="Proteomes" id="UP001244207"/>
    </source>
</evidence>
<gene>
    <name evidence="2" type="ORF">BDZ83DRAFT_275097</name>
</gene>
<sequence>MTRFTLYFLRSETWRHSDVAVYPYTILIYEYSLSRRSIVYKVTYSYRSTLLSLVFSLSLSHSVSLSHLQSLGHSFTNTLSHLTNSTPNLHLQPSPFTTFNYTTNHTTAHNATPRHLPLRRRRRRPRPPGAHSQAQPRVLRRDVPEPLPAGHPQHVLHGSEKVHQRRTVAGGVQEPVELSRGQQQSARDVYPDDAEWGCRGGCHCFLHYLRKGGRKGRKEEKLLGAACTHIYDIVPHT</sequence>
<reference evidence="2" key="1">
    <citation type="submission" date="2021-12" db="EMBL/GenBank/DDBJ databases">
        <title>Comparative genomics, transcriptomics and evolutionary studies reveal genomic signatures of adaptation to plant cell wall in hemibiotrophic fungi.</title>
        <authorList>
            <consortium name="DOE Joint Genome Institute"/>
            <person name="Baroncelli R."/>
            <person name="Diaz J.F."/>
            <person name="Benocci T."/>
            <person name="Peng M."/>
            <person name="Battaglia E."/>
            <person name="Haridas S."/>
            <person name="Andreopoulos W."/>
            <person name="Labutti K."/>
            <person name="Pangilinan J."/>
            <person name="Floch G.L."/>
            <person name="Makela M.R."/>
            <person name="Henrissat B."/>
            <person name="Grigoriev I.V."/>
            <person name="Crouch J.A."/>
            <person name="De Vries R.P."/>
            <person name="Sukno S.A."/>
            <person name="Thon M.R."/>
        </authorList>
    </citation>
    <scope>NUCLEOTIDE SEQUENCE</scope>
    <source>
        <strain evidence="2">CBS 112980</strain>
    </source>
</reference>
<feature type="compositionally biased region" description="Basic residues" evidence="1">
    <location>
        <begin position="116"/>
        <end position="126"/>
    </location>
</feature>
<dbReference type="EMBL" id="JAHMHS010000036">
    <property type="protein sequence ID" value="KAK1725984.1"/>
    <property type="molecule type" value="Genomic_DNA"/>
</dbReference>
<feature type="compositionally biased region" description="Low complexity" evidence="1">
    <location>
        <begin position="102"/>
        <end position="115"/>
    </location>
</feature>
<protein>
    <submittedName>
        <fullName evidence="2">Uncharacterized protein</fullName>
    </submittedName>
</protein>
<dbReference type="RefSeq" id="XP_060366039.1">
    <property type="nucleotide sequence ID" value="XM_060502088.1"/>
</dbReference>
<name>A0AAD8XFK6_GLOAC</name>
<dbReference type="AlphaFoldDB" id="A0AAD8XFK6"/>
<dbReference type="GeneID" id="85385987"/>
<comment type="caution">
    <text evidence="2">The sequence shown here is derived from an EMBL/GenBank/DDBJ whole genome shotgun (WGS) entry which is preliminary data.</text>
</comment>
<evidence type="ECO:0000256" key="1">
    <source>
        <dbReference type="SAM" id="MobiDB-lite"/>
    </source>
</evidence>
<feature type="region of interest" description="Disordered" evidence="1">
    <location>
        <begin position="102"/>
        <end position="162"/>
    </location>
</feature>
<proteinExistence type="predicted"/>